<dbReference type="Pfam" id="PF04228">
    <property type="entry name" value="Zn_peptidase"/>
    <property type="match status" value="1"/>
</dbReference>
<evidence type="ECO:0000313" key="7">
    <source>
        <dbReference type="Proteomes" id="UP001500466"/>
    </source>
</evidence>
<dbReference type="EMBL" id="BAABHS010000004">
    <property type="protein sequence ID" value="GAA4953505.1"/>
    <property type="molecule type" value="Genomic_DNA"/>
</dbReference>
<organism evidence="6 7">
    <name type="scientific">Yinghuangia aomiensis</name>
    <dbReference type="NCBI Taxonomy" id="676205"/>
    <lineage>
        <taxon>Bacteria</taxon>
        <taxon>Bacillati</taxon>
        <taxon>Actinomycetota</taxon>
        <taxon>Actinomycetes</taxon>
        <taxon>Kitasatosporales</taxon>
        <taxon>Streptomycetaceae</taxon>
        <taxon>Yinghuangia</taxon>
    </lineage>
</organism>
<keyword evidence="2" id="KW-0812">Transmembrane</keyword>
<name>A0ABP9GU13_9ACTN</name>
<dbReference type="PANTHER" id="PTHR30168:SF0">
    <property type="entry name" value="INNER MEMBRANE PROTEIN"/>
    <property type="match status" value="1"/>
</dbReference>
<sequence>MQFNDDENLDTSQIEDGRGARGQGGRGGSVLGGLGGPGLKIGGGAGILVLVVALIFGISPDHLGLTFGGGSSGGAPADNRALADSCKSGRDANARDDCRIVAVVNSAQAYWPTALAARNSRYTNAPTRFFTGSVTTACGGATSAVGPFYCPADKKVYIDLGFFSDLRTKFGAQGGPFAEAYVIAHEYGHHIQNLTGQMARVGNDRQGPQSGAVRLELQADCYAGVWARNATRTPANGGQPLITQLTDRDVADGLDAAAAVGDDRIQQEFQGRVNPESWTHGSAAQRQQWFTTGYRSGDMAACDTFSGRI</sequence>
<reference evidence="7" key="1">
    <citation type="journal article" date="2019" name="Int. J. Syst. Evol. Microbiol.">
        <title>The Global Catalogue of Microorganisms (GCM) 10K type strain sequencing project: providing services to taxonomists for standard genome sequencing and annotation.</title>
        <authorList>
            <consortium name="The Broad Institute Genomics Platform"/>
            <consortium name="The Broad Institute Genome Sequencing Center for Infectious Disease"/>
            <person name="Wu L."/>
            <person name="Ma J."/>
        </authorList>
    </citation>
    <scope>NUCLEOTIDE SEQUENCE [LARGE SCALE GENOMIC DNA]</scope>
    <source>
        <strain evidence="7">JCM 17986</strain>
    </source>
</reference>
<comment type="subcellular location">
    <subcellularLocation>
        <location evidence="1">Membrane</location>
        <topology evidence="1">Single-pass membrane protein</topology>
    </subcellularLocation>
</comment>
<gene>
    <name evidence="6" type="ORF">GCM10023205_13580</name>
</gene>
<evidence type="ECO:0000256" key="5">
    <source>
        <dbReference type="SAM" id="MobiDB-lite"/>
    </source>
</evidence>
<evidence type="ECO:0000256" key="2">
    <source>
        <dbReference type="ARBA" id="ARBA00022692"/>
    </source>
</evidence>
<proteinExistence type="predicted"/>
<dbReference type="RefSeq" id="WP_345674373.1">
    <property type="nucleotide sequence ID" value="NZ_BAABHS010000004.1"/>
</dbReference>
<keyword evidence="7" id="KW-1185">Reference proteome</keyword>
<dbReference type="InterPro" id="IPR007343">
    <property type="entry name" value="Uncharacterised_pept_Zn_put"/>
</dbReference>
<protein>
    <submittedName>
        <fullName evidence="6">Neutral zinc metallopeptidase</fullName>
    </submittedName>
</protein>
<evidence type="ECO:0000256" key="1">
    <source>
        <dbReference type="ARBA" id="ARBA00004167"/>
    </source>
</evidence>
<keyword evidence="3" id="KW-1133">Transmembrane helix</keyword>
<accession>A0ABP9GU13</accession>
<evidence type="ECO:0000313" key="6">
    <source>
        <dbReference type="EMBL" id="GAA4953505.1"/>
    </source>
</evidence>
<dbReference type="SUPFAM" id="SSF55486">
    <property type="entry name" value="Metalloproteases ('zincins'), catalytic domain"/>
    <property type="match status" value="1"/>
</dbReference>
<comment type="caution">
    <text evidence="6">The sequence shown here is derived from an EMBL/GenBank/DDBJ whole genome shotgun (WGS) entry which is preliminary data.</text>
</comment>
<keyword evidence="4" id="KW-0472">Membrane</keyword>
<dbReference type="Proteomes" id="UP001500466">
    <property type="component" value="Unassembled WGS sequence"/>
</dbReference>
<feature type="region of interest" description="Disordered" evidence="5">
    <location>
        <begin position="1"/>
        <end position="26"/>
    </location>
</feature>
<evidence type="ECO:0000256" key="4">
    <source>
        <dbReference type="ARBA" id="ARBA00023136"/>
    </source>
</evidence>
<dbReference type="PANTHER" id="PTHR30168">
    <property type="entry name" value="PUTATIVE MEMBRANE PROTEIN YPFJ"/>
    <property type="match status" value="1"/>
</dbReference>
<evidence type="ECO:0000256" key="3">
    <source>
        <dbReference type="ARBA" id="ARBA00022989"/>
    </source>
</evidence>